<dbReference type="AlphaFoldDB" id="A0AA97FDC6"/>
<keyword evidence="2" id="KW-1185">Reference proteome</keyword>
<dbReference type="KEGG" id="mefw:F1737_05270"/>
<evidence type="ECO:0000313" key="1">
    <source>
        <dbReference type="EMBL" id="WOF16158.1"/>
    </source>
</evidence>
<gene>
    <name evidence="1" type="ORF">F1737_05270</name>
</gene>
<organism evidence="1 2">
    <name type="scientific">Methanochimaera problematica</name>
    <dbReference type="NCBI Taxonomy" id="2609417"/>
    <lineage>
        <taxon>Archaea</taxon>
        <taxon>Methanobacteriati</taxon>
        <taxon>Methanobacteriota</taxon>
        <taxon>Stenosarchaea group</taxon>
        <taxon>Methanomicrobia</taxon>
        <taxon>Methanomicrobiales</taxon>
        <taxon>Methanomicrobiaceae</taxon>
        <taxon>Methanochimaera</taxon>
    </lineage>
</organism>
<dbReference type="Proteomes" id="UP001301797">
    <property type="component" value="Chromosome"/>
</dbReference>
<dbReference type="EMBL" id="CP043875">
    <property type="protein sequence ID" value="WOF16158.1"/>
    <property type="molecule type" value="Genomic_DNA"/>
</dbReference>
<reference evidence="1 2" key="1">
    <citation type="submission" date="2019-09" db="EMBL/GenBank/DDBJ databases">
        <title>The complete genome of Methanoplanus sp. FWC-SCC4.</title>
        <authorList>
            <person name="Chen S.-C."/>
            <person name="Zhou Y.-Z."/>
            <person name="Lai M.-C."/>
        </authorList>
    </citation>
    <scope>NUCLEOTIDE SEQUENCE [LARGE SCALE GENOMIC DNA]</scope>
    <source>
        <strain evidence="1 2">FWC-SCC4</strain>
    </source>
</reference>
<dbReference type="GeneID" id="85229566"/>
<accession>A0AA97FDC6</accession>
<dbReference type="RefSeq" id="WP_317137737.1">
    <property type="nucleotide sequence ID" value="NZ_CP043875.1"/>
</dbReference>
<proteinExistence type="predicted"/>
<sequence length="92" mass="10579">MVWIKSLEESYLNVDNVLSITFDKKCNSFVAVVGYKEARLQHKIFQNKLLDNILAGDKPRSNDEIIEEMIGYIEKAKEGTQSKILDFTILLN</sequence>
<evidence type="ECO:0000313" key="2">
    <source>
        <dbReference type="Proteomes" id="UP001301797"/>
    </source>
</evidence>
<name>A0AA97FDC6_9EURY</name>
<protein>
    <submittedName>
        <fullName evidence="1">Uncharacterized protein</fullName>
    </submittedName>
</protein>